<keyword evidence="7" id="KW-1278">Translocase</keyword>
<dbReference type="InterPro" id="IPR005876">
    <property type="entry name" value="Co_trans_ATP-bd"/>
</dbReference>
<protein>
    <recommendedName>
        <fullName evidence="9">ABC transporter ATP-binding protein</fullName>
    </recommendedName>
</protein>
<dbReference type="GO" id="GO:0016887">
    <property type="term" value="F:ATP hydrolysis activity"/>
    <property type="evidence" value="ECO:0007669"/>
    <property type="project" value="InterPro"/>
</dbReference>
<dbReference type="GO" id="GO:0042626">
    <property type="term" value="F:ATPase-coupled transmembrane transporter activity"/>
    <property type="evidence" value="ECO:0007669"/>
    <property type="project" value="TreeGrafter"/>
</dbReference>
<dbReference type="InterPro" id="IPR027417">
    <property type="entry name" value="P-loop_NTPase"/>
</dbReference>
<name>A0A1Y6C0A4_9PROT</name>
<keyword evidence="4 9" id="KW-1003">Cell membrane</keyword>
<evidence type="ECO:0000313" key="11">
    <source>
        <dbReference type="EMBL" id="SMF28970.1"/>
    </source>
</evidence>
<keyword evidence="6 9" id="KW-0067">ATP-binding</keyword>
<evidence type="ECO:0000256" key="2">
    <source>
        <dbReference type="ARBA" id="ARBA00005417"/>
    </source>
</evidence>
<evidence type="ECO:0000256" key="3">
    <source>
        <dbReference type="ARBA" id="ARBA00022448"/>
    </source>
</evidence>
<keyword evidence="5 9" id="KW-0547">Nucleotide-binding</keyword>
<gene>
    <name evidence="11" type="ORF">SAMN05428998_11011</name>
</gene>
<dbReference type="PROSITE" id="PS00211">
    <property type="entry name" value="ABC_TRANSPORTER_1"/>
    <property type="match status" value="1"/>
</dbReference>
<dbReference type="InterPro" id="IPR003593">
    <property type="entry name" value="AAA+_ATPase"/>
</dbReference>
<dbReference type="GO" id="GO:0006824">
    <property type="term" value="P:cobalt ion transport"/>
    <property type="evidence" value="ECO:0007669"/>
    <property type="project" value="InterPro"/>
</dbReference>
<keyword evidence="3 9" id="KW-0813">Transport</keyword>
<dbReference type="SMART" id="SM00382">
    <property type="entry name" value="AAA"/>
    <property type="match status" value="1"/>
</dbReference>
<dbReference type="InterPro" id="IPR050095">
    <property type="entry name" value="ECF_ABC_transporter_ATP-bd"/>
</dbReference>
<dbReference type="FunFam" id="3.40.50.300:FF:000224">
    <property type="entry name" value="Energy-coupling factor transporter ATP-binding protein EcfA"/>
    <property type="match status" value="1"/>
</dbReference>
<feature type="domain" description="ABC transporter" evidence="10">
    <location>
        <begin position="2"/>
        <end position="237"/>
    </location>
</feature>
<accession>A0A1Y6C0A4</accession>
<dbReference type="InterPro" id="IPR003439">
    <property type="entry name" value="ABC_transporter-like_ATP-bd"/>
</dbReference>
<evidence type="ECO:0000256" key="5">
    <source>
        <dbReference type="ARBA" id="ARBA00022741"/>
    </source>
</evidence>
<dbReference type="GO" id="GO:0043190">
    <property type="term" value="C:ATP-binding cassette (ABC) transporter complex"/>
    <property type="evidence" value="ECO:0007669"/>
    <property type="project" value="TreeGrafter"/>
</dbReference>
<dbReference type="Proteomes" id="UP000192917">
    <property type="component" value="Unassembled WGS sequence"/>
</dbReference>
<comment type="similarity">
    <text evidence="2 9">Belongs to the ABC transporter superfamily.</text>
</comment>
<evidence type="ECO:0000259" key="10">
    <source>
        <dbReference type="PROSITE" id="PS50893"/>
    </source>
</evidence>
<comment type="function">
    <text evidence="9">Part of an ABC transporter complex. Responsible for energy coupling to the transport system.</text>
</comment>
<dbReference type="PROSITE" id="PS50893">
    <property type="entry name" value="ABC_TRANSPORTER_2"/>
    <property type="match status" value="1"/>
</dbReference>
<dbReference type="SUPFAM" id="SSF52540">
    <property type="entry name" value="P-loop containing nucleoside triphosphate hydrolases"/>
    <property type="match status" value="1"/>
</dbReference>
<dbReference type="GO" id="GO:0005524">
    <property type="term" value="F:ATP binding"/>
    <property type="evidence" value="ECO:0007669"/>
    <property type="project" value="UniProtKB-UniRule"/>
</dbReference>
<dbReference type="Gene3D" id="3.40.50.300">
    <property type="entry name" value="P-loop containing nucleotide triphosphate hydrolases"/>
    <property type="match status" value="1"/>
</dbReference>
<dbReference type="Pfam" id="PF00005">
    <property type="entry name" value="ABC_tran"/>
    <property type="match status" value="1"/>
</dbReference>
<reference evidence="11 12" key="1">
    <citation type="submission" date="2017-04" db="EMBL/GenBank/DDBJ databases">
        <authorList>
            <person name="Afonso C.L."/>
            <person name="Miller P.J."/>
            <person name="Scott M.A."/>
            <person name="Spackman E."/>
            <person name="Goraichik I."/>
            <person name="Dimitrov K.M."/>
            <person name="Suarez D.L."/>
            <person name="Swayne D.E."/>
        </authorList>
    </citation>
    <scope>NUCLEOTIDE SEQUENCE [LARGE SCALE GENOMIC DNA]</scope>
    <source>
        <strain evidence="11 12">USBA 355</strain>
    </source>
</reference>
<evidence type="ECO:0000313" key="12">
    <source>
        <dbReference type="Proteomes" id="UP000192917"/>
    </source>
</evidence>
<dbReference type="PANTHER" id="PTHR43553:SF24">
    <property type="entry name" value="ENERGY-COUPLING FACTOR TRANSPORTER ATP-BINDING PROTEIN ECFA1"/>
    <property type="match status" value="1"/>
</dbReference>
<dbReference type="EMBL" id="FWZX01000010">
    <property type="protein sequence ID" value="SMF28970.1"/>
    <property type="molecule type" value="Genomic_DNA"/>
</dbReference>
<keyword evidence="8 9" id="KW-0472">Membrane</keyword>
<dbReference type="PANTHER" id="PTHR43553">
    <property type="entry name" value="HEAVY METAL TRANSPORTER"/>
    <property type="match status" value="1"/>
</dbReference>
<evidence type="ECO:0000256" key="9">
    <source>
        <dbReference type="RuleBase" id="RU364103"/>
    </source>
</evidence>
<dbReference type="CDD" id="cd03225">
    <property type="entry name" value="ABC_cobalt_CbiO_domain1"/>
    <property type="match status" value="1"/>
</dbReference>
<evidence type="ECO:0000256" key="4">
    <source>
        <dbReference type="ARBA" id="ARBA00022475"/>
    </source>
</evidence>
<organism evidence="11 12">
    <name type="scientific">Tistlia consotensis USBA 355</name>
    <dbReference type="NCBI Taxonomy" id="560819"/>
    <lineage>
        <taxon>Bacteria</taxon>
        <taxon>Pseudomonadati</taxon>
        <taxon>Pseudomonadota</taxon>
        <taxon>Alphaproteobacteria</taxon>
        <taxon>Rhodospirillales</taxon>
        <taxon>Rhodovibrionaceae</taxon>
        <taxon>Tistlia</taxon>
    </lineage>
</organism>
<proteinExistence type="inferred from homology"/>
<dbReference type="STRING" id="560819.SAMN05428998_11011"/>
<dbReference type="InterPro" id="IPR017871">
    <property type="entry name" value="ABC_transporter-like_CS"/>
</dbReference>
<evidence type="ECO:0000256" key="6">
    <source>
        <dbReference type="ARBA" id="ARBA00022840"/>
    </source>
</evidence>
<evidence type="ECO:0000256" key="7">
    <source>
        <dbReference type="ARBA" id="ARBA00022967"/>
    </source>
</evidence>
<dbReference type="InterPro" id="IPR015856">
    <property type="entry name" value="ABC_transpr_CbiO/EcfA_su"/>
</dbReference>
<comment type="subcellular location">
    <subcellularLocation>
        <location evidence="1 9">Cell membrane</location>
        <topology evidence="1 9">Peripheral membrane protein</topology>
    </subcellularLocation>
</comment>
<dbReference type="AlphaFoldDB" id="A0A1Y6C0A4"/>
<dbReference type="NCBIfam" id="TIGR01166">
    <property type="entry name" value="cbiO"/>
    <property type="match status" value="1"/>
</dbReference>
<evidence type="ECO:0000256" key="8">
    <source>
        <dbReference type="ARBA" id="ARBA00023136"/>
    </source>
</evidence>
<evidence type="ECO:0000256" key="1">
    <source>
        <dbReference type="ARBA" id="ARBA00004202"/>
    </source>
</evidence>
<dbReference type="RefSeq" id="WP_085123238.1">
    <property type="nucleotide sequence ID" value="NZ_FWZX01000010.1"/>
</dbReference>
<sequence>MLELAGVSYSYPGAVRALDGVDLAVRPGEKLAILGANGAGKSTLLLLLNGSLRPAAGEVRLHGAPARYDRAALADWRRAVGLVLQDPDDQLFAATVFEDVSFGPLNQGLGEAEVRERITEALETLRIAELADRPTHMLSFGQRKRVALAGIVAMRPEVLLLDEPGAGLDPLGVAHLMAALDRLSGRGTTIVLTTHDMDLAYGWADRIAIFGEGRVAAAGSADAVFEDADLLKRLHLRRPLVWEVGRLLGSRGLLPDDAPLPRTRRQLLELLQAGDEDAAARLAG</sequence>
<keyword evidence="12" id="KW-1185">Reference proteome</keyword>